<sequence length="82" mass="8771">MTLRKRSITIAGHATSVSLEEPFWDALREIAARDGRTVADLVTAVDTARTTQTDGAPGNLSSALRVYVLAHYQARCAAPSAE</sequence>
<protein>
    <submittedName>
        <fullName evidence="2">Aryl-sulfate sulfotransferase</fullName>
    </submittedName>
</protein>
<proteinExistence type="predicted"/>
<accession>A0A7X1ZFJ0</accession>
<organism evidence="2 3">
    <name type="scientific">Roseospira navarrensis</name>
    <dbReference type="NCBI Taxonomy" id="140058"/>
    <lineage>
        <taxon>Bacteria</taxon>
        <taxon>Pseudomonadati</taxon>
        <taxon>Pseudomonadota</taxon>
        <taxon>Alphaproteobacteria</taxon>
        <taxon>Rhodospirillales</taxon>
        <taxon>Rhodospirillaceae</taxon>
        <taxon>Roseospira</taxon>
    </lineage>
</organism>
<dbReference type="Gene3D" id="1.10.3990.20">
    <property type="entry name" value="protein bp1543"/>
    <property type="match status" value="1"/>
</dbReference>
<evidence type="ECO:0000313" key="2">
    <source>
        <dbReference type="EMBL" id="MQX37586.1"/>
    </source>
</evidence>
<dbReference type="Proteomes" id="UP000434582">
    <property type="component" value="Unassembled WGS sequence"/>
</dbReference>
<dbReference type="AlphaFoldDB" id="A0A7X1ZFJ0"/>
<dbReference type="InterPro" id="IPR038268">
    <property type="entry name" value="RHH_sf"/>
</dbReference>
<dbReference type="Pfam" id="PF13467">
    <property type="entry name" value="RHH_4"/>
    <property type="match status" value="1"/>
</dbReference>
<name>A0A7X1ZFJ0_9PROT</name>
<comment type="caution">
    <text evidence="2">The sequence shown here is derived from an EMBL/GenBank/DDBJ whole genome shotgun (WGS) entry which is preliminary data.</text>
</comment>
<dbReference type="RefSeq" id="WP_153345219.1">
    <property type="nucleotide sequence ID" value="NZ_WIVE01000048.1"/>
</dbReference>
<feature type="domain" description="Ribbon-helix-helix" evidence="1">
    <location>
        <begin position="4"/>
        <end position="72"/>
    </location>
</feature>
<keyword evidence="3" id="KW-1185">Reference proteome</keyword>
<evidence type="ECO:0000259" key="1">
    <source>
        <dbReference type="Pfam" id="PF13467"/>
    </source>
</evidence>
<dbReference type="GO" id="GO:0016740">
    <property type="term" value="F:transferase activity"/>
    <property type="evidence" value="ECO:0007669"/>
    <property type="project" value="UniProtKB-KW"/>
</dbReference>
<gene>
    <name evidence="2" type="ORF">GHC57_13765</name>
</gene>
<dbReference type="InterPro" id="IPR027373">
    <property type="entry name" value="RHH_dom"/>
</dbReference>
<evidence type="ECO:0000313" key="3">
    <source>
        <dbReference type="Proteomes" id="UP000434582"/>
    </source>
</evidence>
<keyword evidence="2" id="KW-0808">Transferase</keyword>
<dbReference type="OrthoDB" id="7477016at2"/>
<reference evidence="2 3" key="1">
    <citation type="submission" date="2019-10" db="EMBL/GenBank/DDBJ databases">
        <title>Draft whole-genome sequence of the purple nonsulfur photosynthetic bacterium Roseospira navarrensis DSM 15114.</title>
        <authorList>
            <person name="Kyndt J.A."/>
            <person name="Meyer T.E."/>
        </authorList>
    </citation>
    <scope>NUCLEOTIDE SEQUENCE [LARGE SCALE GENOMIC DNA]</scope>
    <source>
        <strain evidence="2 3">DSM 15114</strain>
    </source>
</reference>
<dbReference type="EMBL" id="WIVE01000048">
    <property type="protein sequence ID" value="MQX37586.1"/>
    <property type="molecule type" value="Genomic_DNA"/>
</dbReference>